<evidence type="ECO:0000256" key="1">
    <source>
        <dbReference type="ARBA" id="ARBA00004123"/>
    </source>
</evidence>
<gene>
    <name evidence="13" type="primary">LOC108566032</name>
</gene>
<dbReference type="PROSITE" id="PS50157">
    <property type="entry name" value="ZINC_FINGER_C2H2_2"/>
    <property type="match status" value="10"/>
</dbReference>
<dbReference type="SUPFAM" id="SSF57716">
    <property type="entry name" value="Glucocorticoid receptor-like (DNA-binding domain)"/>
    <property type="match status" value="1"/>
</dbReference>
<feature type="domain" description="C2H2-type" evidence="10">
    <location>
        <begin position="423"/>
        <end position="450"/>
    </location>
</feature>
<dbReference type="SMART" id="SM00868">
    <property type="entry name" value="zf-AD"/>
    <property type="match status" value="1"/>
</dbReference>
<feature type="domain" description="ZAD" evidence="11">
    <location>
        <begin position="12"/>
        <end position="91"/>
    </location>
</feature>
<evidence type="ECO:0000256" key="8">
    <source>
        <dbReference type="PROSITE-ProRule" id="PRU01263"/>
    </source>
</evidence>
<evidence type="ECO:0000259" key="10">
    <source>
        <dbReference type="PROSITE" id="PS50157"/>
    </source>
</evidence>
<evidence type="ECO:0000313" key="12">
    <source>
        <dbReference type="Proteomes" id="UP000695000"/>
    </source>
</evidence>
<feature type="compositionally biased region" description="Basic and acidic residues" evidence="9">
    <location>
        <begin position="108"/>
        <end position="117"/>
    </location>
</feature>
<dbReference type="PANTHER" id="PTHR16515">
    <property type="entry name" value="PR DOMAIN ZINC FINGER PROTEIN"/>
    <property type="match status" value="1"/>
</dbReference>
<feature type="domain" description="C2H2-type" evidence="10">
    <location>
        <begin position="360"/>
        <end position="387"/>
    </location>
</feature>
<dbReference type="Proteomes" id="UP000695000">
    <property type="component" value="Unplaced"/>
</dbReference>
<dbReference type="SMART" id="SM00355">
    <property type="entry name" value="ZnF_C2H2"/>
    <property type="match status" value="10"/>
</dbReference>
<name>A0ABM1N319_NICVS</name>
<feature type="binding site" evidence="8">
    <location>
        <position position="14"/>
    </location>
    <ligand>
        <name>Zn(2+)</name>
        <dbReference type="ChEBI" id="CHEBI:29105"/>
    </ligand>
</feature>
<dbReference type="SUPFAM" id="SSF57667">
    <property type="entry name" value="beta-beta-alpha zinc fingers"/>
    <property type="match status" value="6"/>
</dbReference>
<dbReference type="RefSeq" id="XP_017781219.1">
    <property type="nucleotide sequence ID" value="XM_017925730.1"/>
</dbReference>
<feature type="domain" description="C2H2-type" evidence="10">
    <location>
        <begin position="332"/>
        <end position="359"/>
    </location>
</feature>
<dbReference type="Gene3D" id="3.40.1800.20">
    <property type="match status" value="1"/>
</dbReference>
<feature type="domain" description="C2H2-type" evidence="10">
    <location>
        <begin position="248"/>
        <end position="275"/>
    </location>
</feature>
<keyword evidence="3" id="KW-0677">Repeat</keyword>
<feature type="domain" description="C2H2-type" evidence="10">
    <location>
        <begin position="304"/>
        <end position="331"/>
    </location>
</feature>
<dbReference type="InterPro" id="IPR050331">
    <property type="entry name" value="Zinc_finger"/>
</dbReference>
<evidence type="ECO:0000256" key="5">
    <source>
        <dbReference type="ARBA" id="ARBA00022833"/>
    </source>
</evidence>
<dbReference type="PANTHER" id="PTHR16515:SF66">
    <property type="entry name" value="C2H2-TYPE DOMAIN-CONTAINING PROTEIN"/>
    <property type="match status" value="1"/>
</dbReference>
<feature type="domain" description="C2H2-type" evidence="10">
    <location>
        <begin position="276"/>
        <end position="303"/>
    </location>
</feature>
<feature type="domain" description="C2H2-type" evidence="10">
    <location>
        <begin position="451"/>
        <end position="478"/>
    </location>
</feature>
<feature type="domain" description="C2H2-type" evidence="10">
    <location>
        <begin position="220"/>
        <end position="247"/>
    </location>
</feature>
<dbReference type="PROSITE" id="PS51915">
    <property type="entry name" value="ZAD"/>
    <property type="match status" value="1"/>
</dbReference>
<keyword evidence="12" id="KW-1185">Reference proteome</keyword>
<sequence>MDDRADALRAMQICRFCLDEKGPFTNIYVKDSRDGKQSTPLPLQIMACVAIEVFCTDGMPQLICNPCRSQTIGAYNFKTTCKKSDDALKLFLATGNLNKPNSRRSCKRERSGSTEKIRKSRRILSSPVPDEEVEAKKVEILELVNDEVTEYKLDEDAIILDDDTMEDKCLSSEENTCGMSSEKAVVVETAVFPCSECERSFPLQQLLELHMKNHGRERCFQCDECERKFFTKYDLAKHKATHTTMKPFECAACGKQFARESLLHRHEKIHVDLPKYLCSHCERTFLTREDLDNHSEKHKKVRPYTCRVCDKGFVFKQGLERHEMTHADEKPHKCNYCEASFTSPIKLTRHITSHAGLRPYPCKLCGRTFLLSHHLTRHMRSHYANKSLAVEPVGQHKCDVCSMSFRRKDSLINHSAIHSMVNLKCVICNTAFQNAQEVKDHITTHLAGLPFPCDKCDYSFESHDQLEEHELKHAEMEYEEQIEQEVSQEARNDVIEFVEEEFEDDDEITEFTITNDNDDNPLVVPSPRKGKSKSYNQFLNSEFDGEMDQHETMIVEETDFPSSDTLMLEEIKPIVRSEGTKVYTRKSIAEKPKLPDLKSNESFIGSSSSSSSGGTLQLDSIDLNHEMMKDLPDRQFVDMKIGEKTVRVQKLIMTKAEIEAMAKQGKIEIKGDTIIFNNNGRSLKETPKNITIEGIIDDPKPMVLKPPIMKTYVKKTPKKQ</sequence>
<feature type="domain" description="C2H2-type" evidence="10">
    <location>
        <begin position="396"/>
        <end position="419"/>
    </location>
</feature>
<keyword evidence="2 8" id="KW-0479">Metal-binding</keyword>
<dbReference type="InterPro" id="IPR036236">
    <property type="entry name" value="Znf_C2H2_sf"/>
</dbReference>
<dbReference type="Gene3D" id="3.30.160.60">
    <property type="entry name" value="Classic Zinc Finger"/>
    <property type="match status" value="7"/>
</dbReference>
<organism evidence="12 13">
    <name type="scientific">Nicrophorus vespilloides</name>
    <name type="common">Boreal carrion beetle</name>
    <dbReference type="NCBI Taxonomy" id="110193"/>
    <lineage>
        <taxon>Eukaryota</taxon>
        <taxon>Metazoa</taxon>
        <taxon>Ecdysozoa</taxon>
        <taxon>Arthropoda</taxon>
        <taxon>Hexapoda</taxon>
        <taxon>Insecta</taxon>
        <taxon>Pterygota</taxon>
        <taxon>Neoptera</taxon>
        <taxon>Endopterygota</taxon>
        <taxon>Coleoptera</taxon>
        <taxon>Polyphaga</taxon>
        <taxon>Staphyliniformia</taxon>
        <taxon>Silphidae</taxon>
        <taxon>Nicrophorinae</taxon>
        <taxon>Nicrophorus</taxon>
    </lineage>
</organism>
<evidence type="ECO:0000256" key="3">
    <source>
        <dbReference type="ARBA" id="ARBA00022737"/>
    </source>
</evidence>
<feature type="domain" description="C2H2-type" evidence="10">
    <location>
        <begin position="192"/>
        <end position="219"/>
    </location>
</feature>
<evidence type="ECO:0000256" key="9">
    <source>
        <dbReference type="SAM" id="MobiDB-lite"/>
    </source>
</evidence>
<evidence type="ECO:0000259" key="11">
    <source>
        <dbReference type="PROSITE" id="PS51915"/>
    </source>
</evidence>
<dbReference type="PROSITE" id="PS00028">
    <property type="entry name" value="ZINC_FINGER_C2H2_1"/>
    <property type="match status" value="10"/>
</dbReference>
<protein>
    <submittedName>
        <fullName evidence="13">Zinc finger protein 568-like</fullName>
    </submittedName>
</protein>
<dbReference type="InterPro" id="IPR012934">
    <property type="entry name" value="Znf_AD"/>
</dbReference>
<evidence type="ECO:0000256" key="7">
    <source>
        <dbReference type="PROSITE-ProRule" id="PRU00042"/>
    </source>
</evidence>
<dbReference type="Pfam" id="PF07776">
    <property type="entry name" value="zf-AD"/>
    <property type="match status" value="1"/>
</dbReference>
<comment type="subcellular location">
    <subcellularLocation>
        <location evidence="1">Nucleus</location>
    </subcellularLocation>
</comment>
<feature type="binding site" evidence="8">
    <location>
        <position position="67"/>
    </location>
    <ligand>
        <name>Zn(2+)</name>
        <dbReference type="ChEBI" id="CHEBI:29105"/>
    </ligand>
</feature>
<dbReference type="Pfam" id="PF13912">
    <property type="entry name" value="zf-C2H2_6"/>
    <property type="match status" value="1"/>
</dbReference>
<evidence type="ECO:0000256" key="4">
    <source>
        <dbReference type="ARBA" id="ARBA00022771"/>
    </source>
</evidence>
<evidence type="ECO:0000313" key="13">
    <source>
        <dbReference type="RefSeq" id="XP_017781219.1"/>
    </source>
</evidence>
<feature type="binding site" evidence="8">
    <location>
        <position position="64"/>
    </location>
    <ligand>
        <name>Zn(2+)</name>
        <dbReference type="ChEBI" id="CHEBI:29105"/>
    </ligand>
</feature>
<reference evidence="13" key="1">
    <citation type="submission" date="2025-08" db="UniProtKB">
        <authorList>
            <consortium name="RefSeq"/>
        </authorList>
    </citation>
    <scope>IDENTIFICATION</scope>
    <source>
        <tissue evidence="13">Whole Larva</tissue>
    </source>
</reference>
<dbReference type="GeneID" id="108566032"/>
<evidence type="ECO:0000256" key="2">
    <source>
        <dbReference type="ARBA" id="ARBA00022723"/>
    </source>
</evidence>
<proteinExistence type="predicted"/>
<evidence type="ECO:0000256" key="6">
    <source>
        <dbReference type="ARBA" id="ARBA00023242"/>
    </source>
</evidence>
<keyword evidence="5 8" id="KW-0862">Zinc</keyword>
<dbReference type="InterPro" id="IPR013087">
    <property type="entry name" value="Znf_C2H2_type"/>
</dbReference>
<feature type="binding site" evidence="8">
    <location>
        <position position="17"/>
    </location>
    <ligand>
        <name>Zn(2+)</name>
        <dbReference type="ChEBI" id="CHEBI:29105"/>
    </ligand>
</feature>
<keyword evidence="6" id="KW-0539">Nucleus</keyword>
<dbReference type="Pfam" id="PF00096">
    <property type="entry name" value="zf-C2H2"/>
    <property type="match status" value="7"/>
</dbReference>
<feature type="region of interest" description="Disordered" evidence="9">
    <location>
        <begin position="99"/>
        <end position="118"/>
    </location>
</feature>
<keyword evidence="4 7" id="KW-0863">Zinc-finger</keyword>
<accession>A0ABM1N319</accession>